<keyword evidence="4" id="KW-0479">Metal-binding</keyword>
<dbReference type="AlphaFoldDB" id="A0A4U5Q2J6"/>
<dbReference type="EMBL" id="RCHU01000462">
    <property type="protein sequence ID" value="TKS04290.1"/>
    <property type="molecule type" value="Genomic_DNA"/>
</dbReference>
<dbReference type="Gene3D" id="2.20.25.10">
    <property type="match status" value="1"/>
</dbReference>
<evidence type="ECO:0000256" key="7">
    <source>
        <dbReference type="ARBA" id="ARBA00023242"/>
    </source>
</evidence>
<dbReference type="PROSITE" id="PS51133">
    <property type="entry name" value="ZF_TFIIS_2"/>
    <property type="match status" value="1"/>
</dbReference>
<evidence type="ECO:0000256" key="1">
    <source>
        <dbReference type="ARBA" id="ARBA00004604"/>
    </source>
</evidence>
<evidence type="ECO:0000256" key="8">
    <source>
        <dbReference type="PROSITE-ProRule" id="PRU00472"/>
    </source>
</evidence>
<sequence length="153" mass="17700">MDYRAQSEGLLLRSLLLFLSVRLSSKKKAADRRSIEMAHARGGDFMFCDLCGTMMFLYSKEHVECPLCKFKKSAKDLSEREISYQVSSEDMRRDLGISHFEGKMEVKDMEINKKCEKCGHTKLKFSTRQMRSADEGQTTFFHCANCSYTFTEN</sequence>
<accession>A0A4U5Q2J6</accession>
<feature type="signal peptide" evidence="9">
    <location>
        <begin position="1"/>
        <end position="26"/>
    </location>
</feature>
<dbReference type="PANTHER" id="PTHR11239">
    <property type="entry name" value="DNA-DIRECTED RNA POLYMERASE"/>
    <property type="match status" value="1"/>
</dbReference>
<evidence type="ECO:0000313" key="11">
    <source>
        <dbReference type="EMBL" id="TKS04290.1"/>
    </source>
</evidence>
<organism evidence="11">
    <name type="scientific">Populus alba</name>
    <name type="common">White poplar</name>
    <dbReference type="NCBI Taxonomy" id="43335"/>
    <lineage>
        <taxon>Eukaryota</taxon>
        <taxon>Viridiplantae</taxon>
        <taxon>Streptophyta</taxon>
        <taxon>Embryophyta</taxon>
        <taxon>Tracheophyta</taxon>
        <taxon>Spermatophyta</taxon>
        <taxon>Magnoliopsida</taxon>
        <taxon>eudicotyledons</taxon>
        <taxon>Gunneridae</taxon>
        <taxon>Pentapetalae</taxon>
        <taxon>rosids</taxon>
        <taxon>fabids</taxon>
        <taxon>Malpighiales</taxon>
        <taxon>Salicaceae</taxon>
        <taxon>Saliceae</taxon>
        <taxon>Populus</taxon>
    </lineage>
</organism>
<keyword evidence="3" id="KW-0240">DNA-directed RNA polymerase</keyword>
<dbReference type="SMART" id="SM00440">
    <property type="entry name" value="ZnF_C2C2"/>
    <property type="match status" value="1"/>
</dbReference>
<keyword evidence="3" id="KW-0804">Transcription</keyword>
<feature type="chain" id="PRO_5020533553" description="DNA-directed RNA polymerase I subunit RPA12" evidence="9">
    <location>
        <begin position="27"/>
        <end position="153"/>
    </location>
</feature>
<dbReference type="PANTHER" id="PTHR11239:SF14">
    <property type="entry name" value="DNA-DIRECTED RNA POLYMERASE I SUBUNIT RPA12"/>
    <property type="match status" value="1"/>
</dbReference>
<evidence type="ECO:0000256" key="6">
    <source>
        <dbReference type="ARBA" id="ARBA00022833"/>
    </source>
</evidence>
<dbReference type="CDD" id="cd10507">
    <property type="entry name" value="Zn-ribbon_RPA12"/>
    <property type="match status" value="1"/>
</dbReference>
<dbReference type="SUPFAM" id="SSF57783">
    <property type="entry name" value="Zinc beta-ribbon"/>
    <property type="match status" value="1"/>
</dbReference>
<evidence type="ECO:0000259" key="10">
    <source>
        <dbReference type="PROSITE" id="PS51133"/>
    </source>
</evidence>
<dbReference type="InterPro" id="IPR001222">
    <property type="entry name" value="Znf_TFIIS"/>
</dbReference>
<evidence type="ECO:0000256" key="9">
    <source>
        <dbReference type="SAM" id="SignalP"/>
    </source>
</evidence>
<dbReference type="PROSITE" id="PS00466">
    <property type="entry name" value="ZF_TFIIS_1"/>
    <property type="match status" value="1"/>
</dbReference>
<comment type="subcellular location">
    <subcellularLocation>
        <location evidence="1">Nucleus</location>
        <location evidence="1">Nucleolus</location>
    </subcellularLocation>
</comment>
<evidence type="ECO:0000256" key="3">
    <source>
        <dbReference type="ARBA" id="ARBA00022478"/>
    </source>
</evidence>
<dbReference type="GO" id="GO:0003899">
    <property type="term" value="F:DNA-directed RNA polymerase activity"/>
    <property type="evidence" value="ECO:0007669"/>
    <property type="project" value="InterPro"/>
</dbReference>
<comment type="caution">
    <text evidence="11">The sequence shown here is derived from an EMBL/GenBank/DDBJ whole genome shotgun (WGS) entry which is preliminary data.</text>
</comment>
<dbReference type="Pfam" id="PF01096">
    <property type="entry name" value="Zn_ribbon_TFIIS"/>
    <property type="match status" value="1"/>
</dbReference>
<dbReference type="STRING" id="43335.A0A4U5Q2J6"/>
<keyword evidence="6" id="KW-0862">Zinc</keyword>
<feature type="domain" description="TFIIS-type" evidence="10">
    <location>
        <begin position="111"/>
        <end position="151"/>
    </location>
</feature>
<dbReference type="GO" id="GO:0005736">
    <property type="term" value="C:RNA polymerase I complex"/>
    <property type="evidence" value="ECO:0007669"/>
    <property type="project" value="TreeGrafter"/>
</dbReference>
<evidence type="ECO:0000256" key="4">
    <source>
        <dbReference type="ARBA" id="ARBA00022723"/>
    </source>
</evidence>
<keyword evidence="7" id="KW-0539">Nucleus</keyword>
<dbReference type="GO" id="GO:0008270">
    <property type="term" value="F:zinc ion binding"/>
    <property type="evidence" value="ECO:0007669"/>
    <property type="project" value="UniProtKB-KW"/>
</dbReference>
<keyword evidence="9" id="KW-0732">Signal</keyword>
<dbReference type="GO" id="GO:0003676">
    <property type="term" value="F:nucleic acid binding"/>
    <property type="evidence" value="ECO:0007669"/>
    <property type="project" value="InterPro"/>
</dbReference>
<dbReference type="InterPro" id="IPR034004">
    <property type="entry name" value="Zn_ribbon_RPA12_C"/>
</dbReference>
<name>A0A4U5Q2J6_POPAL</name>
<evidence type="ECO:0000256" key="2">
    <source>
        <dbReference type="ARBA" id="ARBA00018784"/>
    </source>
</evidence>
<keyword evidence="5 8" id="KW-0863">Zinc-finger</keyword>
<dbReference type="InterPro" id="IPR012164">
    <property type="entry name" value="Rpa12/Rpb9/Rpc10/TFS"/>
</dbReference>
<proteinExistence type="predicted"/>
<protein>
    <recommendedName>
        <fullName evidence="2">DNA-directed RNA polymerase I subunit RPA12</fullName>
    </recommendedName>
</protein>
<evidence type="ECO:0000256" key="5">
    <source>
        <dbReference type="ARBA" id="ARBA00022771"/>
    </source>
</evidence>
<gene>
    <name evidence="11" type="ORF">D5086_0000144910</name>
</gene>
<reference evidence="11" key="1">
    <citation type="submission" date="2018-10" db="EMBL/GenBank/DDBJ databases">
        <title>Population genomic analysis revealed the cold adaptation of white poplar.</title>
        <authorList>
            <person name="Liu Y.-J."/>
        </authorList>
    </citation>
    <scope>NUCLEOTIDE SEQUENCE [LARGE SCALE GENOMIC DNA]</scope>
    <source>
        <strain evidence="11">PAL-ZL1</strain>
    </source>
</reference>
<dbReference type="GO" id="GO:0006363">
    <property type="term" value="P:termination of RNA polymerase I transcription"/>
    <property type="evidence" value="ECO:0007669"/>
    <property type="project" value="TreeGrafter"/>
</dbReference>